<proteinExistence type="predicted"/>
<organism evidence="2 3">
    <name type="scientific">Meloidogyne enterolobii</name>
    <name type="common">Root-knot nematode worm</name>
    <name type="synonym">Meloidogyne mayaguensis</name>
    <dbReference type="NCBI Taxonomy" id="390850"/>
    <lineage>
        <taxon>Eukaryota</taxon>
        <taxon>Metazoa</taxon>
        <taxon>Ecdysozoa</taxon>
        <taxon>Nematoda</taxon>
        <taxon>Chromadorea</taxon>
        <taxon>Rhabditida</taxon>
        <taxon>Tylenchina</taxon>
        <taxon>Tylenchomorpha</taxon>
        <taxon>Tylenchoidea</taxon>
        <taxon>Meloidogynidae</taxon>
        <taxon>Meloidogyninae</taxon>
        <taxon>Meloidogyne</taxon>
    </lineage>
</organism>
<feature type="transmembrane region" description="Helical" evidence="1">
    <location>
        <begin position="6"/>
        <end position="26"/>
    </location>
</feature>
<comment type="caution">
    <text evidence="2">The sequence shown here is derived from an EMBL/GenBank/DDBJ whole genome shotgun (WGS) entry which is preliminary data.</text>
</comment>
<evidence type="ECO:0000256" key="1">
    <source>
        <dbReference type="SAM" id="Phobius"/>
    </source>
</evidence>
<dbReference type="AlphaFoldDB" id="A0A6V7XP40"/>
<keyword evidence="1" id="KW-0472">Membrane</keyword>
<keyword evidence="1" id="KW-1133">Transmembrane helix</keyword>
<dbReference type="EMBL" id="CAJEWN010001951">
    <property type="protein sequence ID" value="CAD2201099.1"/>
    <property type="molecule type" value="Genomic_DNA"/>
</dbReference>
<accession>A0A6V7XP40</accession>
<evidence type="ECO:0000313" key="3">
    <source>
        <dbReference type="Proteomes" id="UP000580250"/>
    </source>
</evidence>
<gene>
    <name evidence="2" type="ORF">MENT_LOCUS54626</name>
</gene>
<sequence>MSFFNSFISSFYLSSSSFFLLIYYFFNISITEITNKQEANILFWTLNIYLDFF</sequence>
<dbReference type="Proteomes" id="UP000580250">
    <property type="component" value="Unassembled WGS sequence"/>
</dbReference>
<reference evidence="2 3" key="1">
    <citation type="submission" date="2020-08" db="EMBL/GenBank/DDBJ databases">
        <authorList>
            <person name="Koutsovoulos G."/>
            <person name="Danchin GJ E."/>
        </authorList>
    </citation>
    <scope>NUCLEOTIDE SEQUENCE [LARGE SCALE GENOMIC DNA]</scope>
</reference>
<keyword evidence="1" id="KW-0812">Transmembrane</keyword>
<protein>
    <submittedName>
        <fullName evidence="2">Uncharacterized protein</fullName>
    </submittedName>
</protein>
<evidence type="ECO:0000313" key="2">
    <source>
        <dbReference type="EMBL" id="CAD2201099.1"/>
    </source>
</evidence>
<name>A0A6V7XP40_MELEN</name>